<feature type="compositionally biased region" description="Polar residues" evidence="6">
    <location>
        <begin position="498"/>
        <end position="510"/>
    </location>
</feature>
<accession>A0A4Y9XNM0</accession>
<evidence type="ECO:0000256" key="6">
    <source>
        <dbReference type="SAM" id="MobiDB-lite"/>
    </source>
</evidence>
<dbReference type="Proteomes" id="UP000298390">
    <property type="component" value="Unassembled WGS sequence"/>
</dbReference>
<evidence type="ECO:0000313" key="10">
    <source>
        <dbReference type="Proteomes" id="UP000298390"/>
    </source>
</evidence>
<evidence type="ECO:0000256" key="2">
    <source>
        <dbReference type="ARBA" id="ARBA00022692"/>
    </source>
</evidence>
<feature type="compositionally biased region" description="Acidic residues" evidence="6">
    <location>
        <begin position="475"/>
        <end position="493"/>
    </location>
</feature>
<dbReference type="InterPro" id="IPR009011">
    <property type="entry name" value="Man6P_isomerase_rcpt-bd_dom_sf"/>
</dbReference>
<keyword evidence="4 7" id="KW-1133">Transmembrane helix</keyword>
<sequence>MLFSRAANFYVQATALLALTRYASAQDDGFNCRFTDDNGLQYDLTPLAGEHRIMRERKSPPTTMRDIVKFNLCADLDIEEHVDARDQVRTISRRLHDRWRSWLMVICVVSHDQCPAGTRACLTTLNQKDDEDDRVVAVIPLATSSSVVEKSSLSSPKGIILTFRGPTYPDSSDDSWEQTFNLRLLCATESTGLTFSDYDGSAMWAEWSAPSGCGFGAAPPDSGSDKPNDDAEEGDGSSESHMGSGLGYFFLLLLLAFVAYFALGAYYNYSTYGATGLDLIPHRDFWREVPYMFKDVVSHLCSAIRPRQSSRGGYIANLGIPRRKARTAKGDNSGATEQTGASASQLDMSKSCSDVDHRPSPETQIQSANEGAASGNALDHDLLSTSRNDTDALEPHPDVDPGVALWVATQRLFFPGQASSAELPSHAGAGVNSQNSGQAGVEIDMDIEDDDEPVDLISIPDTNPDVDVDHGEWDTSSESDSDSDSDSESDAEGDMTHAANNPSISATPSDDSFDPKARTPPSMDSAKAALADIKLLLQPPRKTGRGYKDPKLDRVLRERLEGMRRLLHTFTDPKSSSRRGVRTGQNWISASLQVAQSEGAGPWRARVLRRRTQAYIRDRQNLPHNLYGRWARSQLDDEDFRQELFLHLQSIGEYVKAEDLVHYLDRPDVKERYGTKKTISLATAQRWMKTLGYRWMLTPRGQYVDGHEREDVVAYRQKTFLPRWGELEPRMRVWRADGEEDQGPLPQNRRLVVWFHDESTFYAHDRRKRRWVHKSEKAKPYQKGEGASLMVADFVSADYGWLRAPDHTESESGDRDEARVFFKAGKGRDGYFTYEEIQKQADVAIDILKKHFPHDDHVLVFDNARTHVKRAEDAISARKMPKFTPKNGKNWGVEVNARDTNGAIIHAADGEPVKTTVPMAPGRFEDGSPQSFYFPPGHPSAGIFKGMAVILEERGFGDMKRKRAECKGFNRAKPP</sequence>
<feature type="compositionally biased region" description="Polar residues" evidence="6">
    <location>
        <begin position="333"/>
        <end position="352"/>
    </location>
</feature>
<keyword evidence="3 8" id="KW-0732">Signal</keyword>
<reference evidence="9 10" key="1">
    <citation type="submission" date="2019-01" db="EMBL/GenBank/DDBJ databases">
        <title>Genome sequencing of the rare red list fungi Fomitopsis rosea.</title>
        <authorList>
            <person name="Buettner E."/>
            <person name="Kellner H."/>
        </authorList>
    </citation>
    <scope>NUCLEOTIDE SEQUENCE [LARGE SCALE GENOMIC DNA]</scope>
    <source>
        <strain evidence="9 10">DSM 105464</strain>
    </source>
</reference>
<comment type="caution">
    <text evidence="9">The sequence shown here is derived from an EMBL/GenBank/DDBJ whole genome shotgun (WGS) entry which is preliminary data.</text>
</comment>
<dbReference type="PANTHER" id="PTHR35871:SF1">
    <property type="entry name" value="CXC1-LIKE CYSTEINE CLUSTER ASSOCIATED WITH KDZ TRANSPOSASES DOMAIN-CONTAINING PROTEIN"/>
    <property type="match status" value="1"/>
</dbReference>
<feature type="region of interest" description="Disordered" evidence="6">
    <location>
        <begin position="325"/>
        <end position="367"/>
    </location>
</feature>
<dbReference type="InterPro" id="IPR018939">
    <property type="entry name" value="Autophagy-rel_prot_27"/>
</dbReference>
<feature type="region of interest" description="Disordered" evidence="6">
    <location>
        <begin position="216"/>
        <end position="239"/>
    </location>
</feature>
<comment type="subcellular location">
    <subcellularLocation>
        <location evidence="1">Membrane</location>
        <topology evidence="1">Single-pass membrane protein</topology>
    </subcellularLocation>
</comment>
<evidence type="ECO:0000313" key="9">
    <source>
        <dbReference type="EMBL" id="TFY51348.1"/>
    </source>
</evidence>
<dbReference type="InterPro" id="IPR036397">
    <property type="entry name" value="RNaseH_sf"/>
</dbReference>
<feature type="signal peptide" evidence="8">
    <location>
        <begin position="1"/>
        <end position="25"/>
    </location>
</feature>
<name>A0A4Y9XNM0_9APHY</name>
<dbReference type="Gene3D" id="2.70.130.10">
    <property type="entry name" value="Mannose-6-phosphate receptor binding domain"/>
    <property type="match status" value="1"/>
</dbReference>
<protein>
    <submittedName>
        <fullName evidence="9">Uncharacterized protein</fullName>
    </submittedName>
</protein>
<keyword evidence="2 7" id="KW-0812">Transmembrane</keyword>
<dbReference type="Gene3D" id="3.30.420.10">
    <property type="entry name" value="Ribonuclease H-like superfamily/Ribonuclease H"/>
    <property type="match status" value="1"/>
</dbReference>
<organism evidence="9 10">
    <name type="scientific">Rhodofomes roseus</name>
    <dbReference type="NCBI Taxonomy" id="34475"/>
    <lineage>
        <taxon>Eukaryota</taxon>
        <taxon>Fungi</taxon>
        <taxon>Dikarya</taxon>
        <taxon>Basidiomycota</taxon>
        <taxon>Agaricomycotina</taxon>
        <taxon>Agaricomycetes</taxon>
        <taxon>Polyporales</taxon>
        <taxon>Rhodofomes</taxon>
    </lineage>
</organism>
<keyword evidence="5 7" id="KW-0472">Membrane</keyword>
<evidence type="ECO:0000256" key="7">
    <source>
        <dbReference type="SAM" id="Phobius"/>
    </source>
</evidence>
<dbReference type="Pfam" id="PF09451">
    <property type="entry name" value="ATG27"/>
    <property type="match status" value="2"/>
</dbReference>
<feature type="region of interest" description="Disordered" evidence="6">
    <location>
        <begin position="453"/>
        <end position="525"/>
    </location>
</feature>
<evidence type="ECO:0000256" key="8">
    <source>
        <dbReference type="SAM" id="SignalP"/>
    </source>
</evidence>
<gene>
    <name evidence="9" type="ORF">EVJ58_g10618</name>
</gene>
<evidence type="ECO:0000256" key="4">
    <source>
        <dbReference type="ARBA" id="ARBA00022989"/>
    </source>
</evidence>
<evidence type="ECO:0000256" key="1">
    <source>
        <dbReference type="ARBA" id="ARBA00004167"/>
    </source>
</evidence>
<proteinExistence type="predicted"/>
<evidence type="ECO:0000256" key="5">
    <source>
        <dbReference type="ARBA" id="ARBA00023136"/>
    </source>
</evidence>
<dbReference type="PANTHER" id="PTHR35871">
    <property type="entry name" value="EXPRESSED PROTEIN"/>
    <property type="match status" value="1"/>
</dbReference>
<feature type="chain" id="PRO_5021449787" evidence="8">
    <location>
        <begin position="26"/>
        <end position="975"/>
    </location>
</feature>
<dbReference type="GO" id="GO:0016020">
    <property type="term" value="C:membrane"/>
    <property type="evidence" value="ECO:0007669"/>
    <property type="project" value="UniProtKB-SubCell"/>
</dbReference>
<dbReference type="EMBL" id="SEKV01001211">
    <property type="protein sequence ID" value="TFY51348.1"/>
    <property type="molecule type" value="Genomic_DNA"/>
</dbReference>
<evidence type="ECO:0000256" key="3">
    <source>
        <dbReference type="ARBA" id="ARBA00022729"/>
    </source>
</evidence>
<dbReference type="GO" id="GO:0003676">
    <property type="term" value="F:nucleic acid binding"/>
    <property type="evidence" value="ECO:0007669"/>
    <property type="project" value="InterPro"/>
</dbReference>
<feature type="transmembrane region" description="Helical" evidence="7">
    <location>
        <begin position="246"/>
        <end position="267"/>
    </location>
</feature>
<dbReference type="AlphaFoldDB" id="A0A4Y9XNM0"/>